<name>A0A7C4AKA3_9BACT</name>
<evidence type="ECO:0000256" key="9">
    <source>
        <dbReference type="SAM" id="Phobius"/>
    </source>
</evidence>
<dbReference type="NCBIfam" id="TIGR02532">
    <property type="entry name" value="IV_pilin_GFxxxE"/>
    <property type="match status" value="1"/>
</dbReference>
<evidence type="ECO:0000256" key="1">
    <source>
        <dbReference type="ARBA" id="ARBA00004377"/>
    </source>
</evidence>
<dbReference type="PANTHER" id="PTHR38779:SF2">
    <property type="entry name" value="TYPE II SECRETION SYSTEM PROTEIN I-RELATED"/>
    <property type="match status" value="1"/>
</dbReference>
<evidence type="ECO:0000256" key="8">
    <source>
        <dbReference type="ARBA" id="ARBA00023136"/>
    </source>
</evidence>
<dbReference type="GO" id="GO:0005886">
    <property type="term" value="C:plasma membrane"/>
    <property type="evidence" value="ECO:0007669"/>
    <property type="project" value="UniProtKB-SubCell"/>
</dbReference>
<keyword evidence="4" id="KW-0488">Methylation</keyword>
<dbReference type="AlphaFoldDB" id="A0A7C4AKA3"/>
<comment type="caution">
    <text evidence="10">The sequence shown here is derived from an EMBL/GenBank/DDBJ whole genome shotgun (WGS) entry which is preliminary data.</text>
</comment>
<evidence type="ECO:0000256" key="5">
    <source>
        <dbReference type="ARBA" id="ARBA00022519"/>
    </source>
</evidence>
<keyword evidence="5" id="KW-0997">Cell inner membrane</keyword>
<evidence type="ECO:0000313" key="10">
    <source>
        <dbReference type="EMBL" id="HGH00181.1"/>
    </source>
</evidence>
<protein>
    <submittedName>
        <fullName evidence="10">Prepilin-type N-terminal cleavage/methylation domain-containing protein</fullName>
    </submittedName>
</protein>
<evidence type="ECO:0000256" key="3">
    <source>
        <dbReference type="ARBA" id="ARBA00022475"/>
    </source>
</evidence>
<accession>A0A7C4AKA3</accession>
<keyword evidence="8 9" id="KW-0472">Membrane</keyword>
<dbReference type="PANTHER" id="PTHR38779">
    <property type="entry name" value="TYPE II SECRETION SYSTEM PROTEIN I-RELATED"/>
    <property type="match status" value="1"/>
</dbReference>
<evidence type="ECO:0000256" key="2">
    <source>
        <dbReference type="ARBA" id="ARBA00008358"/>
    </source>
</evidence>
<comment type="subcellular location">
    <subcellularLocation>
        <location evidence="1">Cell inner membrane</location>
        <topology evidence="1">Single-pass membrane protein</topology>
    </subcellularLocation>
</comment>
<evidence type="ECO:0000256" key="7">
    <source>
        <dbReference type="ARBA" id="ARBA00022989"/>
    </source>
</evidence>
<reference evidence="10" key="1">
    <citation type="journal article" date="2020" name="mSystems">
        <title>Genome- and Community-Level Interaction Insights into Carbon Utilization and Element Cycling Functions of Hydrothermarchaeota in Hydrothermal Sediment.</title>
        <authorList>
            <person name="Zhou Z."/>
            <person name="Liu Y."/>
            <person name="Xu W."/>
            <person name="Pan J."/>
            <person name="Luo Z.H."/>
            <person name="Li M."/>
        </authorList>
    </citation>
    <scope>NUCLEOTIDE SEQUENCE [LARGE SCALE GENOMIC DNA]</scope>
    <source>
        <strain evidence="10">SpSt-788</strain>
    </source>
</reference>
<sequence length="206" mass="22972">MEEHKLNNKGFTLIELLIAMIIVLIVMLGLLKGILEYNKFSIRAKIKDRATEIARQFSSYIESLPYVEDGSGVQSILYANNSSWNNVICSATSCSFFETETDFYSIGSPTLSNPIGGLSSNFRLYPSENTDNATCSCRGSNCPATLPVCTYQGFSGRRIYSAVNVAKIVDDYGRETGKAVSVMIWYFEPFTNDLKQMTTLVIKEKK</sequence>
<keyword evidence="6 9" id="KW-0812">Transmembrane</keyword>
<proteinExistence type="inferred from homology"/>
<keyword evidence="3" id="KW-1003">Cell membrane</keyword>
<feature type="transmembrane region" description="Helical" evidence="9">
    <location>
        <begin position="12"/>
        <end position="35"/>
    </location>
</feature>
<dbReference type="GO" id="GO:0015628">
    <property type="term" value="P:protein secretion by the type II secretion system"/>
    <property type="evidence" value="ECO:0007669"/>
    <property type="project" value="InterPro"/>
</dbReference>
<dbReference type="SUPFAM" id="SSF54523">
    <property type="entry name" value="Pili subunits"/>
    <property type="match status" value="1"/>
</dbReference>
<keyword evidence="7 9" id="KW-1133">Transmembrane helix</keyword>
<gene>
    <name evidence="10" type="ORF">ENV75_07040</name>
</gene>
<dbReference type="GO" id="GO:0015627">
    <property type="term" value="C:type II protein secretion system complex"/>
    <property type="evidence" value="ECO:0007669"/>
    <property type="project" value="InterPro"/>
</dbReference>
<dbReference type="InterPro" id="IPR010052">
    <property type="entry name" value="T2SS_protein-GspI"/>
</dbReference>
<comment type="similarity">
    <text evidence="2">Belongs to the GSP I family.</text>
</comment>
<organism evidence="10">
    <name type="scientific">Thermodesulfovibrio aggregans</name>
    <dbReference type="NCBI Taxonomy" id="86166"/>
    <lineage>
        <taxon>Bacteria</taxon>
        <taxon>Pseudomonadati</taxon>
        <taxon>Nitrospirota</taxon>
        <taxon>Thermodesulfovibrionia</taxon>
        <taxon>Thermodesulfovibrionales</taxon>
        <taxon>Thermodesulfovibrionaceae</taxon>
        <taxon>Thermodesulfovibrio</taxon>
    </lineage>
</organism>
<dbReference type="InterPro" id="IPR012902">
    <property type="entry name" value="N_methyl_site"/>
</dbReference>
<dbReference type="InterPro" id="IPR045584">
    <property type="entry name" value="Pilin-like"/>
</dbReference>
<evidence type="ECO:0000256" key="4">
    <source>
        <dbReference type="ARBA" id="ARBA00022481"/>
    </source>
</evidence>
<dbReference type="PROSITE" id="PS00409">
    <property type="entry name" value="PROKAR_NTER_METHYL"/>
    <property type="match status" value="1"/>
</dbReference>
<dbReference type="Pfam" id="PF07963">
    <property type="entry name" value="N_methyl"/>
    <property type="match status" value="1"/>
</dbReference>
<dbReference type="EMBL" id="DTHO01000074">
    <property type="protein sequence ID" value="HGH00181.1"/>
    <property type="molecule type" value="Genomic_DNA"/>
</dbReference>
<evidence type="ECO:0000256" key="6">
    <source>
        <dbReference type="ARBA" id="ARBA00022692"/>
    </source>
</evidence>